<dbReference type="EC" id="2.7.7.15" evidence="1"/>
<dbReference type="PANTHER" id="PTHR10739:SF13">
    <property type="entry name" value="CHOLINE-PHOSPHATE CYTIDYLYLTRANSFERASE"/>
    <property type="match status" value="1"/>
</dbReference>
<evidence type="ECO:0000259" key="3">
    <source>
        <dbReference type="Pfam" id="PF01467"/>
    </source>
</evidence>
<reference evidence="4" key="1">
    <citation type="submission" date="2016-06" db="EMBL/GenBank/DDBJ databases">
        <title>Draft Genome sequence of the fungus Inonotus baumii.</title>
        <authorList>
            <person name="Zhu H."/>
            <person name="Lin W."/>
        </authorList>
    </citation>
    <scope>NUCLEOTIDE SEQUENCE</scope>
    <source>
        <strain evidence="4">821</strain>
    </source>
</reference>
<dbReference type="GO" id="GO:0004105">
    <property type="term" value="F:choline-phosphate cytidylyltransferase activity"/>
    <property type="evidence" value="ECO:0007669"/>
    <property type="project" value="UniProtKB-EC"/>
</dbReference>
<feature type="compositionally biased region" description="Polar residues" evidence="2">
    <location>
        <begin position="7"/>
        <end position="19"/>
    </location>
</feature>
<evidence type="ECO:0000313" key="5">
    <source>
        <dbReference type="Proteomes" id="UP000757232"/>
    </source>
</evidence>
<dbReference type="GO" id="GO:0031210">
    <property type="term" value="F:phosphatidylcholine binding"/>
    <property type="evidence" value="ECO:0007669"/>
    <property type="project" value="TreeGrafter"/>
</dbReference>
<feature type="compositionally biased region" description="Pro residues" evidence="2">
    <location>
        <begin position="283"/>
        <end position="293"/>
    </location>
</feature>
<dbReference type="EMBL" id="LNZH02000186">
    <property type="protein sequence ID" value="OCB87955.1"/>
    <property type="molecule type" value="Genomic_DNA"/>
</dbReference>
<name>A0A9Q5HXQ7_SANBA</name>
<feature type="region of interest" description="Disordered" evidence="2">
    <location>
        <begin position="1"/>
        <end position="46"/>
    </location>
</feature>
<comment type="caution">
    <text evidence="4">The sequence shown here is derived from an EMBL/GenBank/DDBJ whole genome shotgun (WGS) entry which is preliminary data.</text>
</comment>
<dbReference type="InterPro" id="IPR004821">
    <property type="entry name" value="Cyt_trans-like"/>
</dbReference>
<feature type="region of interest" description="Disordered" evidence="2">
    <location>
        <begin position="264"/>
        <end position="307"/>
    </location>
</feature>
<keyword evidence="5" id="KW-1185">Reference proteome</keyword>
<proteinExistence type="predicted"/>
<gene>
    <name evidence="4" type="ORF">A7U60_g4912</name>
</gene>
<protein>
    <recommendedName>
        <fullName evidence="1">choline-phosphate cytidylyltransferase</fullName>
        <ecNumber evidence="1">2.7.7.15</ecNumber>
    </recommendedName>
</protein>
<dbReference type="AlphaFoldDB" id="A0A9Q5HXQ7"/>
<sequence length="307" mass="33742">MHGVAHHSTSSSLSAQQEMAPTYEPSEPASVSDDLNDYDVISDHDPRSLESSIADLRLESPSVAPVVRPPRELPPSEEAKIMFETAAYSAEDVQAYIQRSVVGPGKGAVRRPERSRSRGPGEQREKTFRVYVDGIFDTFHVGIVLQLRQAKLSFPSVHLLVGPFTDVQMRAHEMCFAVPHVERCEVLRHIRWVDEVVFDAPVVLSEGFLSRHRIDYVAVEEGSSVDPAISKARLAGYDLVKSIGKAIPTRRTRNVIASALAMPRESAAPTPAMPASRKLEPAPLAPPSSIPLPPDDDTPEPREEFGE</sequence>
<evidence type="ECO:0000313" key="4">
    <source>
        <dbReference type="EMBL" id="OCB87955.1"/>
    </source>
</evidence>
<dbReference type="GO" id="GO:0005635">
    <property type="term" value="C:nuclear envelope"/>
    <property type="evidence" value="ECO:0007669"/>
    <property type="project" value="TreeGrafter"/>
</dbReference>
<dbReference type="InterPro" id="IPR014729">
    <property type="entry name" value="Rossmann-like_a/b/a_fold"/>
</dbReference>
<accession>A0A9Q5HXQ7</accession>
<feature type="compositionally biased region" description="Basic and acidic residues" evidence="2">
    <location>
        <begin position="110"/>
        <end position="123"/>
    </location>
</feature>
<dbReference type="InterPro" id="IPR045049">
    <property type="entry name" value="Pcy1-like"/>
</dbReference>
<feature type="domain" description="Cytidyltransferase-like" evidence="3">
    <location>
        <begin position="131"/>
        <end position="226"/>
    </location>
</feature>
<organism evidence="4 5">
    <name type="scientific">Sanghuangporus baumii</name>
    <name type="common">Phellinus baumii</name>
    <dbReference type="NCBI Taxonomy" id="108892"/>
    <lineage>
        <taxon>Eukaryota</taxon>
        <taxon>Fungi</taxon>
        <taxon>Dikarya</taxon>
        <taxon>Basidiomycota</taxon>
        <taxon>Agaricomycotina</taxon>
        <taxon>Agaricomycetes</taxon>
        <taxon>Hymenochaetales</taxon>
        <taxon>Hymenochaetaceae</taxon>
        <taxon>Sanghuangporus</taxon>
    </lineage>
</organism>
<dbReference type="PANTHER" id="PTHR10739">
    <property type="entry name" value="CYTIDYLYLTRANSFERASE"/>
    <property type="match status" value="1"/>
</dbReference>
<dbReference type="Pfam" id="PF01467">
    <property type="entry name" value="CTP_transf_like"/>
    <property type="match status" value="1"/>
</dbReference>
<dbReference type="Proteomes" id="UP000757232">
    <property type="component" value="Unassembled WGS sequence"/>
</dbReference>
<evidence type="ECO:0000256" key="1">
    <source>
        <dbReference type="ARBA" id="ARBA00026101"/>
    </source>
</evidence>
<dbReference type="Gene3D" id="3.40.50.620">
    <property type="entry name" value="HUPs"/>
    <property type="match status" value="1"/>
</dbReference>
<evidence type="ECO:0000256" key="2">
    <source>
        <dbReference type="SAM" id="MobiDB-lite"/>
    </source>
</evidence>
<dbReference type="SUPFAM" id="SSF52374">
    <property type="entry name" value="Nucleotidylyl transferase"/>
    <property type="match status" value="1"/>
</dbReference>
<feature type="region of interest" description="Disordered" evidence="2">
    <location>
        <begin position="104"/>
        <end position="123"/>
    </location>
</feature>
<dbReference type="OrthoDB" id="17102at2759"/>